<keyword evidence="1" id="KW-0812">Transmembrane</keyword>
<feature type="transmembrane region" description="Helical" evidence="1">
    <location>
        <begin position="74"/>
        <end position="97"/>
    </location>
</feature>
<dbReference type="Proteomes" id="UP001485043">
    <property type="component" value="Unassembled WGS sequence"/>
</dbReference>
<evidence type="ECO:0000256" key="1">
    <source>
        <dbReference type="SAM" id="Phobius"/>
    </source>
</evidence>
<keyword evidence="1" id="KW-1133">Transmembrane helix</keyword>
<comment type="caution">
    <text evidence="2">The sequence shown here is derived from an EMBL/GenBank/DDBJ whole genome shotgun (WGS) entry which is preliminary data.</text>
</comment>
<dbReference type="AlphaFoldDB" id="A0AAW1SS11"/>
<reference evidence="2 3" key="1">
    <citation type="journal article" date="2024" name="Nat. Commun.">
        <title>Phylogenomics reveals the evolutionary origins of lichenization in chlorophyte algae.</title>
        <authorList>
            <person name="Puginier C."/>
            <person name="Libourel C."/>
            <person name="Otte J."/>
            <person name="Skaloud P."/>
            <person name="Haon M."/>
            <person name="Grisel S."/>
            <person name="Petersen M."/>
            <person name="Berrin J.G."/>
            <person name="Delaux P.M."/>
            <person name="Dal Grande F."/>
            <person name="Keller J."/>
        </authorList>
    </citation>
    <scope>NUCLEOTIDE SEQUENCE [LARGE SCALE GENOMIC DNA]</scope>
    <source>
        <strain evidence="2 3">SAG 2523</strain>
    </source>
</reference>
<organism evidence="2 3">
    <name type="scientific">Apatococcus fuscideae</name>
    <dbReference type="NCBI Taxonomy" id="2026836"/>
    <lineage>
        <taxon>Eukaryota</taxon>
        <taxon>Viridiplantae</taxon>
        <taxon>Chlorophyta</taxon>
        <taxon>core chlorophytes</taxon>
        <taxon>Trebouxiophyceae</taxon>
        <taxon>Chlorellales</taxon>
        <taxon>Chlorellaceae</taxon>
        <taxon>Apatococcus</taxon>
    </lineage>
</organism>
<keyword evidence="1" id="KW-0472">Membrane</keyword>
<dbReference type="EMBL" id="JALJOV010001058">
    <property type="protein sequence ID" value="KAK9855464.1"/>
    <property type="molecule type" value="Genomic_DNA"/>
</dbReference>
<dbReference type="SUPFAM" id="SSF161084">
    <property type="entry name" value="MAPEG domain-like"/>
    <property type="match status" value="1"/>
</dbReference>
<dbReference type="InterPro" id="IPR023352">
    <property type="entry name" value="MAPEG-like_dom_sf"/>
</dbReference>
<gene>
    <name evidence="2" type="ORF">WJX84_005893</name>
</gene>
<sequence length="102" mass="10875">MALLVTALYGSVLGLLFASLSLFVGLSRAGSGVHHGASKNGKEDTLFASRIRAQQNFAEVFHATKLWFPNEAPILLRMIGFLGTIAWIGFASTVNLLKAIAA</sequence>
<name>A0AAW1SS11_9CHLO</name>
<protein>
    <submittedName>
        <fullName evidence="2">Uncharacterized protein</fullName>
    </submittedName>
</protein>
<evidence type="ECO:0000313" key="2">
    <source>
        <dbReference type="EMBL" id="KAK9855464.1"/>
    </source>
</evidence>
<keyword evidence="3" id="KW-1185">Reference proteome</keyword>
<accession>A0AAW1SS11</accession>
<proteinExistence type="predicted"/>
<evidence type="ECO:0000313" key="3">
    <source>
        <dbReference type="Proteomes" id="UP001485043"/>
    </source>
</evidence>